<comment type="caution">
    <text evidence="2">The sequence shown here is derived from an EMBL/GenBank/DDBJ whole genome shotgun (WGS) entry which is preliminary data.</text>
</comment>
<feature type="chain" id="PRO_5018547409" description="Telomere-associated protein Rif1 N-terminal domain-containing protein" evidence="1">
    <location>
        <begin position="26"/>
        <end position="110"/>
    </location>
</feature>
<evidence type="ECO:0000313" key="2">
    <source>
        <dbReference type="EMBL" id="RHY22711.1"/>
    </source>
</evidence>
<name>A0A3R7CU21_9STRA</name>
<reference evidence="2 3" key="1">
    <citation type="submission" date="2018-08" db="EMBL/GenBank/DDBJ databases">
        <title>Aphanomyces genome sequencing and annotation.</title>
        <authorList>
            <person name="Minardi D."/>
            <person name="Oidtmann B."/>
            <person name="Van Der Giezen M."/>
            <person name="Studholme D.J."/>
        </authorList>
    </citation>
    <scope>NUCLEOTIDE SEQUENCE [LARGE SCALE GENOMIC DNA]</scope>
    <source>
        <strain evidence="2 3">NJM0002</strain>
    </source>
</reference>
<dbReference type="VEuPathDB" id="FungiDB:H310_02810"/>
<dbReference type="AlphaFoldDB" id="A0A3R7CU21"/>
<evidence type="ECO:0000256" key="1">
    <source>
        <dbReference type="SAM" id="SignalP"/>
    </source>
</evidence>
<gene>
    <name evidence="2" type="ORF">DYB32_009420</name>
</gene>
<evidence type="ECO:0000313" key="3">
    <source>
        <dbReference type="Proteomes" id="UP000285060"/>
    </source>
</evidence>
<dbReference type="EMBL" id="QUSY01002020">
    <property type="protein sequence ID" value="RHY22711.1"/>
    <property type="molecule type" value="Genomic_DNA"/>
</dbReference>
<protein>
    <recommendedName>
        <fullName evidence="4">Telomere-associated protein Rif1 N-terminal domain-containing protein</fullName>
    </recommendedName>
</protein>
<keyword evidence="1" id="KW-0732">Signal</keyword>
<keyword evidence="3" id="KW-1185">Reference proteome</keyword>
<feature type="non-terminal residue" evidence="2">
    <location>
        <position position="1"/>
    </location>
</feature>
<proteinExistence type="predicted"/>
<evidence type="ECO:0008006" key="4">
    <source>
        <dbReference type="Google" id="ProtNLM"/>
    </source>
</evidence>
<accession>A0A3R7CU21</accession>
<sequence>GDDHKDALAVLWRLLVGSTLHLIWTQHNKVQYEASTPLPSLVWLELSYLGWMTSVRRWLPLEDPDCPVRVSALQVLHTLRTYPNYRLLQSKHLNSLLLVPTSSIAMSAGR</sequence>
<organism evidence="2 3">
    <name type="scientific">Aphanomyces invadans</name>
    <dbReference type="NCBI Taxonomy" id="157072"/>
    <lineage>
        <taxon>Eukaryota</taxon>
        <taxon>Sar</taxon>
        <taxon>Stramenopiles</taxon>
        <taxon>Oomycota</taxon>
        <taxon>Saprolegniomycetes</taxon>
        <taxon>Saprolegniales</taxon>
        <taxon>Verrucalvaceae</taxon>
        <taxon>Aphanomyces</taxon>
    </lineage>
</organism>
<feature type="signal peptide" evidence="1">
    <location>
        <begin position="1"/>
        <end position="25"/>
    </location>
</feature>
<dbReference type="Proteomes" id="UP000285060">
    <property type="component" value="Unassembled WGS sequence"/>
</dbReference>